<name>A0ABY6LHR0_9ARAC</name>
<reference evidence="2 3" key="1">
    <citation type="submission" date="2022-01" db="EMBL/GenBank/DDBJ databases">
        <title>A chromosomal length assembly of Cordylochernes scorpioides.</title>
        <authorList>
            <person name="Zeh D."/>
            <person name="Zeh J."/>
        </authorList>
    </citation>
    <scope>NUCLEOTIDE SEQUENCE [LARGE SCALE GENOMIC DNA]</scope>
    <source>
        <strain evidence="2">IN4F17</strain>
        <tissue evidence="2">Whole Body</tissue>
    </source>
</reference>
<proteinExistence type="predicted"/>
<feature type="region of interest" description="Disordered" evidence="1">
    <location>
        <begin position="208"/>
        <end position="308"/>
    </location>
</feature>
<keyword evidence="3" id="KW-1185">Reference proteome</keyword>
<feature type="compositionally biased region" description="Polar residues" evidence="1">
    <location>
        <begin position="260"/>
        <end position="274"/>
    </location>
</feature>
<sequence length="682" mass="74432">MRPNASSPKPSGQLRRITKESVTLVRNTRQQQALNKARSAAASFDQCCYVEWCADFHPVHYMKALEELLGKESVYQLMKMSGHVMVGLASIEKAERLVENGLTINNTFLRAFPYRRKAEKIILGNLPIAVKEEDIIEALRPYCRVISLAYEVVSCNGYPWTTGNREAFVLLNEGRKLHQLPAKLVIISKGESTPAYITYGPTPFNKSALTTPPAELSAPFKQTPSTSSSPAAPASVANFPVHPYETPAPELPAPAPSTSQLPSRPEPSSTNTEPSAAPEEENQDMTDQGDKRRCDTAEEKSTAAGSEQARSAAASFDQCCYIEYCADFSPVQYIKALEIMLGKDAVFQLMKMSGQVMVGLANVDLANRLVEEGLTIGTTFLRAFPYRQRPEKIVVGNLPLAIKDEDVIAALRPYCRVVSLTNEVVASGGYTWTTGNREVFILLKNGMKLHQLPTKLVIVSKGKSTPAYITYGLRGSKCHRQGHRRATCPLGISGERHQDTRQSPVSRFPSSKPIPFNKSALSTPPAELSAPFKQAPSTSSSPAAPASGANFPVRPFETPVPELPAPAPSTSQLPSRPEPSSTNTEPSAASEEENQTMTDQVENMFIELNAGSILAPLYDEVDDDEVVAAVIHRSDREALPDALSYENRKILYEFLGDAIEHVGDQNPSISTGLSELRVALNI</sequence>
<gene>
    <name evidence="2" type="ORF">LAZ67_19001448</name>
</gene>
<evidence type="ECO:0000313" key="2">
    <source>
        <dbReference type="EMBL" id="UYV80703.1"/>
    </source>
</evidence>
<dbReference type="EMBL" id="CP092881">
    <property type="protein sequence ID" value="UYV80703.1"/>
    <property type="molecule type" value="Genomic_DNA"/>
</dbReference>
<evidence type="ECO:0000256" key="1">
    <source>
        <dbReference type="SAM" id="MobiDB-lite"/>
    </source>
</evidence>
<feature type="compositionally biased region" description="Polar residues" evidence="1">
    <location>
        <begin position="568"/>
        <end position="587"/>
    </location>
</feature>
<organism evidence="2 3">
    <name type="scientific">Cordylochernes scorpioides</name>
    <dbReference type="NCBI Taxonomy" id="51811"/>
    <lineage>
        <taxon>Eukaryota</taxon>
        <taxon>Metazoa</taxon>
        <taxon>Ecdysozoa</taxon>
        <taxon>Arthropoda</taxon>
        <taxon>Chelicerata</taxon>
        <taxon>Arachnida</taxon>
        <taxon>Pseudoscorpiones</taxon>
        <taxon>Cheliferoidea</taxon>
        <taxon>Chernetidae</taxon>
        <taxon>Cordylochernes</taxon>
    </lineage>
</organism>
<protein>
    <submittedName>
        <fullName evidence="2">Uncharacterized protein</fullName>
    </submittedName>
</protein>
<feature type="compositionally biased region" description="Basic and acidic residues" evidence="1">
    <location>
        <begin position="288"/>
        <end position="301"/>
    </location>
</feature>
<dbReference type="Proteomes" id="UP001235939">
    <property type="component" value="Chromosome 19"/>
</dbReference>
<evidence type="ECO:0000313" key="3">
    <source>
        <dbReference type="Proteomes" id="UP001235939"/>
    </source>
</evidence>
<feature type="region of interest" description="Disordered" evidence="1">
    <location>
        <begin position="488"/>
        <end position="595"/>
    </location>
</feature>
<feature type="compositionally biased region" description="Low complexity" evidence="1">
    <location>
        <begin position="223"/>
        <end position="235"/>
    </location>
</feature>
<accession>A0ABY6LHR0</accession>
<feature type="compositionally biased region" description="Low complexity" evidence="1">
    <location>
        <begin position="535"/>
        <end position="549"/>
    </location>
</feature>